<evidence type="ECO:0000256" key="3">
    <source>
        <dbReference type="ARBA" id="ARBA00022617"/>
    </source>
</evidence>
<dbReference type="Proteomes" id="UP000729402">
    <property type="component" value="Unassembled WGS sequence"/>
</dbReference>
<dbReference type="InterPro" id="IPR002016">
    <property type="entry name" value="Haem_peroxidase"/>
</dbReference>
<keyword evidence="4 8" id="KW-0479">Metal-binding</keyword>
<evidence type="ECO:0000256" key="1">
    <source>
        <dbReference type="ARBA" id="ARBA00006873"/>
    </source>
</evidence>
<comment type="cofactor">
    <cofactor evidence="8">
        <name>Ca(2+)</name>
        <dbReference type="ChEBI" id="CHEBI:29108"/>
    </cofactor>
    <text evidence="8">Binds 2 calcium ions per subunit.</text>
</comment>
<evidence type="ECO:0000256" key="9">
    <source>
        <dbReference type="SAM" id="MobiDB-lite"/>
    </source>
</evidence>
<dbReference type="PROSITE" id="PS51257">
    <property type="entry name" value="PROKAR_LIPOPROTEIN"/>
    <property type="match status" value="1"/>
</dbReference>
<evidence type="ECO:0000256" key="6">
    <source>
        <dbReference type="ARBA" id="ARBA00023004"/>
    </source>
</evidence>
<organism evidence="11 12">
    <name type="scientific">Zizania palustris</name>
    <name type="common">Northern wild rice</name>
    <dbReference type="NCBI Taxonomy" id="103762"/>
    <lineage>
        <taxon>Eukaryota</taxon>
        <taxon>Viridiplantae</taxon>
        <taxon>Streptophyta</taxon>
        <taxon>Embryophyta</taxon>
        <taxon>Tracheophyta</taxon>
        <taxon>Spermatophyta</taxon>
        <taxon>Magnoliopsida</taxon>
        <taxon>Liliopsida</taxon>
        <taxon>Poales</taxon>
        <taxon>Poaceae</taxon>
        <taxon>BOP clade</taxon>
        <taxon>Oryzoideae</taxon>
        <taxon>Oryzeae</taxon>
        <taxon>Zizaniinae</taxon>
        <taxon>Zizania</taxon>
    </lineage>
</organism>
<dbReference type="GO" id="GO:0006979">
    <property type="term" value="P:response to oxidative stress"/>
    <property type="evidence" value="ECO:0007669"/>
    <property type="project" value="InterPro"/>
</dbReference>
<dbReference type="GO" id="GO:0046872">
    <property type="term" value="F:metal ion binding"/>
    <property type="evidence" value="ECO:0007669"/>
    <property type="project" value="UniProtKB-KW"/>
</dbReference>
<dbReference type="GO" id="GO:0042744">
    <property type="term" value="P:hydrogen peroxide catabolic process"/>
    <property type="evidence" value="ECO:0007669"/>
    <property type="project" value="UniProtKB-KW"/>
</dbReference>
<evidence type="ECO:0000256" key="5">
    <source>
        <dbReference type="ARBA" id="ARBA00023002"/>
    </source>
</evidence>
<evidence type="ECO:0000256" key="8">
    <source>
        <dbReference type="PIRSR" id="PIRSR600823-3"/>
    </source>
</evidence>
<feature type="binding site" evidence="8">
    <location>
        <position position="100"/>
    </location>
    <ligand>
        <name>Ca(2+)</name>
        <dbReference type="ChEBI" id="CHEBI:29108"/>
        <label>1</label>
    </ligand>
</feature>
<sequence>MGSSKLAVAAAVVVSFALSCWWPRRAKPERLARTITRLRAASRSGTTTTSARTRRTSSRASSAPPSCATPASAPASSACSSMTASSRTGLNPTPFNPQPEKLGPPNNPSLSGFKVIDATKYAVEMACPSVVSCADIIAFAARDASLFLSDKMERPWLYSNASRTLDFLLPPKFNLGQLIDNFAVKGLNVEDMVVLSGSHTVGRSHCSSFVPDRLAVPSSLRHRPVARRVSEESVSGEPEPEQRPHGDVVTPNKLDNQ</sequence>
<feature type="compositionally biased region" description="Low complexity" evidence="9">
    <location>
        <begin position="37"/>
        <end position="51"/>
    </location>
</feature>
<feature type="binding site" evidence="8">
    <location>
        <position position="200"/>
    </location>
    <ligand>
        <name>Ca(2+)</name>
        <dbReference type="ChEBI" id="CHEBI:29108"/>
        <label>2</label>
    </ligand>
</feature>
<feature type="compositionally biased region" description="Low complexity" evidence="9">
    <location>
        <begin position="58"/>
        <end position="88"/>
    </location>
</feature>
<evidence type="ECO:0000313" key="12">
    <source>
        <dbReference type="Proteomes" id="UP000729402"/>
    </source>
</evidence>
<comment type="similarity">
    <text evidence="1">Belongs to the peroxidase family. Ascorbate peroxidase subfamily.</text>
</comment>
<dbReference type="PROSITE" id="PS00435">
    <property type="entry name" value="PEROXIDASE_1"/>
    <property type="match status" value="1"/>
</dbReference>
<protein>
    <recommendedName>
        <fullName evidence="10">Plant heme peroxidase family profile domain-containing protein</fullName>
    </recommendedName>
</protein>
<comment type="caution">
    <text evidence="11">The sequence shown here is derived from an EMBL/GenBank/DDBJ whole genome shotgun (WGS) entry which is preliminary data.</text>
</comment>
<keyword evidence="2" id="KW-0575">Peroxidase</keyword>
<name>A0A8J5SMW2_ZIZPA</name>
<dbReference type="GO" id="GO:0004601">
    <property type="term" value="F:peroxidase activity"/>
    <property type="evidence" value="ECO:0007669"/>
    <property type="project" value="UniProtKB-KW"/>
</dbReference>
<dbReference type="PROSITE" id="PS50873">
    <property type="entry name" value="PEROXIDASE_4"/>
    <property type="match status" value="1"/>
</dbReference>
<feature type="region of interest" description="Disordered" evidence="9">
    <location>
        <begin position="37"/>
        <end position="108"/>
    </location>
</feature>
<feature type="domain" description="Plant heme peroxidase family profile" evidence="10">
    <location>
        <begin position="79"/>
        <end position="257"/>
    </location>
</feature>
<keyword evidence="6 8" id="KW-0408">Iron</keyword>
<evidence type="ECO:0000256" key="2">
    <source>
        <dbReference type="ARBA" id="ARBA00022559"/>
    </source>
</evidence>
<dbReference type="EMBL" id="JAAALK010000283">
    <property type="protein sequence ID" value="KAG8076603.1"/>
    <property type="molecule type" value="Genomic_DNA"/>
</dbReference>
<dbReference type="AlphaFoldDB" id="A0A8J5SMW2"/>
<evidence type="ECO:0000256" key="7">
    <source>
        <dbReference type="ARBA" id="ARBA00023324"/>
    </source>
</evidence>
<dbReference type="PANTHER" id="PTHR31235">
    <property type="entry name" value="PEROXIDASE 25-RELATED"/>
    <property type="match status" value="1"/>
</dbReference>
<dbReference type="Pfam" id="PF00141">
    <property type="entry name" value="peroxidase"/>
    <property type="match status" value="1"/>
</dbReference>
<evidence type="ECO:0000313" key="11">
    <source>
        <dbReference type="EMBL" id="KAG8076603.1"/>
    </source>
</evidence>
<feature type="region of interest" description="Disordered" evidence="9">
    <location>
        <begin position="221"/>
        <end position="257"/>
    </location>
</feature>
<keyword evidence="5" id="KW-0560">Oxidoreductase</keyword>
<keyword evidence="8" id="KW-0106">Calcium</keyword>
<proteinExistence type="inferred from homology"/>
<dbReference type="OrthoDB" id="2113341at2759"/>
<reference evidence="11" key="1">
    <citation type="journal article" date="2021" name="bioRxiv">
        <title>Whole Genome Assembly and Annotation of Northern Wild Rice, Zizania palustris L., Supports a Whole Genome Duplication in the Zizania Genus.</title>
        <authorList>
            <person name="Haas M."/>
            <person name="Kono T."/>
            <person name="Macchietto M."/>
            <person name="Millas R."/>
            <person name="McGilp L."/>
            <person name="Shao M."/>
            <person name="Duquette J."/>
            <person name="Hirsch C.N."/>
            <person name="Kimball J."/>
        </authorList>
    </citation>
    <scope>NUCLEOTIDE SEQUENCE</scope>
    <source>
        <tissue evidence="11">Fresh leaf tissue</tissue>
    </source>
</reference>
<evidence type="ECO:0000256" key="4">
    <source>
        <dbReference type="ARBA" id="ARBA00022723"/>
    </source>
</evidence>
<keyword evidence="3" id="KW-0349">Heme</keyword>
<dbReference type="InterPro" id="IPR019793">
    <property type="entry name" value="Peroxidases_heam-ligand_BS"/>
</dbReference>
<reference evidence="11" key="2">
    <citation type="submission" date="2021-02" db="EMBL/GenBank/DDBJ databases">
        <authorList>
            <person name="Kimball J.A."/>
            <person name="Haas M.W."/>
            <person name="Macchietto M."/>
            <person name="Kono T."/>
            <person name="Duquette J."/>
            <person name="Shao M."/>
        </authorList>
    </citation>
    <scope>NUCLEOTIDE SEQUENCE</scope>
    <source>
        <tissue evidence="11">Fresh leaf tissue</tissue>
    </source>
</reference>
<dbReference type="GO" id="GO:0020037">
    <property type="term" value="F:heme binding"/>
    <property type="evidence" value="ECO:0007669"/>
    <property type="project" value="InterPro"/>
</dbReference>
<comment type="cofactor">
    <cofactor evidence="8">
        <name>heme b</name>
        <dbReference type="ChEBI" id="CHEBI:60344"/>
    </cofactor>
    <text evidence="8">Binds 1 heme b (iron(II)-protoporphyrin IX) group per subunit.</text>
</comment>
<gene>
    <name evidence="11" type="ORF">GUJ93_ZPchr0006g40896</name>
</gene>
<keyword evidence="7" id="KW-0376">Hydrogen peroxide</keyword>
<evidence type="ECO:0000259" key="10">
    <source>
        <dbReference type="PROSITE" id="PS50873"/>
    </source>
</evidence>
<accession>A0A8J5SMW2</accession>
<dbReference type="InterPro" id="IPR000823">
    <property type="entry name" value="Peroxidase_pln"/>
</dbReference>
<feature type="binding site" description="axial binding residue" evidence="8">
    <location>
        <position position="199"/>
    </location>
    <ligand>
        <name>heme b</name>
        <dbReference type="ChEBI" id="CHEBI:60344"/>
    </ligand>
    <ligandPart>
        <name>Fe</name>
        <dbReference type="ChEBI" id="CHEBI:18248"/>
    </ligandPart>
</feature>
<keyword evidence="12" id="KW-1185">Reference proteome</keyword>